<dbReference type="EMBL" id="LN609530">
    <property type="protein sequence ID" value="CEF71629.1"/>
    <property type="molecule type" value="Genomic_DNA"/>
</dbReference>
<dbReference type="InterPro" id="IPR050690">
    <property type="entry name" value="JHDM1_Histone_Demethylase"/>
</dbReference>
<evidence type="ECO:0000313" key="9">
    <source>
        <dbReference type="Proteomes" id="UP000035682"/>
    </source>
</evidence>
<dbReference type="RefSeq" id="XP_024510825.1">
    <property type="nucleotide sequence ID" value="XM_024645358.1"/>
</dbReference>
<protein>
    <submittedName>
        <fullName evidence="8 10">JmjC domain-containing protein</fullName>
    </submittedName>
</protein>
<dbReference type="STRING" id="34506.A0A090LVD8"/>
<dbReference type="Gene3D" id="2.60.120.650">
    <property type="entry name" value="Cupin"/>
    <property type="match status" value="1"/>
</dbReference>
<organism evidence="8">
    <name type="scientific">Strongyloides ratti</name>
    <name type="common">Parasitic roundworm</name>
    <dbReference type="NCBI Taxonomy" id="34506"/>
    <lineage>
        <taxon>Eukaryota</taxon>
        <taxon>Metazoa</taxon>
        <taxon>Ecdysozoa</taxon>
        <taxon>Nematoda</taxon>
        <taxon>Chromadorea</taxon>
        <taxon>Rhabditida</taxon>
        <taxon>Tylenchina</taxon>
        <taxon>Panagrolaimomorpha</taxon>
        <taxon>Strongyloidoidea</taxon>
        <taxon>Strongyloididae</taxon>
        <taxon>Strongyloides</taxon>
    </lineage>
</organism>
<dbReference type="GO" id="GO:0016491">
    <property type="term" value="F:oxidoreductase activity"/>
    <property type="evidence" value="ECO:0007669"/>
    <property type="project" value="UniProtKB-KW"/>
</dbReference>
<evidence type="ECO:0000313" key="10">
    <source>
        <dbReference type="WBParaSite" id="SRAE_X000095200.1"/>
    </source>
</evidence>
<dbReference type="Pfam" id="PF24490">
    <property type="entry name" value="DUF7585"/>
    <property type="match status" value="1"/>
</dbReference>
<evidence type="ECO:0000256" key="2">
    <source>
        <dbReference type="ARBA" id="ARBA00023002"/>
    </source>
</evidence>
<dbReference type="PANTHER" id="PTHR23123">
    <property type="entry name" value="PHD/F-BOX CONTAINING PROTEIN"/>
    <property type="match status" value="1"/>
</dbReference>
<reference evidence="10" key="2">
    <citation type="submission" date="2020-12" db="UniProtKB">
        <authorList>
            <consortium name="WormBaseParasite"/>
        </authorList>
    </citation>
    <scope>IDENTIFICATION</scope>
</reference>
<sequence length="506" mass="57861">MFLVLHHFTITWLLLQIITYCKGTIPSALFPSVSKNINESTFPVAMKIKSTSDLILVKCPDKYYKHSNIKDSFNMDGLLEFSKLTFRTNSKIFAWTPSVYNNINRDNIVTCGIAGIINFNNKSINYDWKMKYNWQSKPKSFEIAKREKISKTLPPSNNCSDNPAKLVKFTKDKEGNMKRININNGELKEAEELPHANKLYYYFDVPDDNSILEYVPPCQIVRAVNDKPEIKINGQEHPESPKNNKIYVVKRESMTEVSNAATNDVFVRPDMYKIVEENEEFDINYIKGDTCNVPVLFKCSRTKLGIQSSEENYSNIQVIEDNCVGSTKCMVAYDGKAYMKEILLSDIIDNMKLEHGRRKHVYNALSICYAFMDLSTKFQSPKFATEFDLAIHNWPDILKIAQTQFAGNDTQIGEELVVPFTWNYLTISAKGSYTDFQISFGGSSIWISIIFGKKTCWLIPPTDYNLNAYEFYLKDSSASKLFFGFVAENCCRITLTAGQSFYLPAG</sequence>
<dbReference type="SUPFAM" id="SSF51197">
    <property type="entry name" value="Clavaminate synthase-like"/>
    <property type="match status" value="1"/>
</dbReference>
<gene>
    <name evidence="8 10 11" type="ORF">SRAE_X000095200</name>
</gene>
<dbReference type="AlphaFoldDB" id="A0A090LVD8"/>
<accession>A0A090LVD8</accession>
<name>A0A090LVD8_STRRB</name>
<keyword evidence="4" id="KW-0805">Transcription regulation</keyword>
<dbReference type="GO" id="GO:0046872">
    <property type="term" value="F:metal ion binding"/>
    <property type="evidence" value="ECO:0007669"/>
    <property type="project" value="UniProtKB-KW"/>
</dbReference>
<evidence type="ECO:0000256" key="3">
    <source>
        <dbReference type="ARBA" id="ARBA00023004"/>
    </source>
</evidence>
<evidence type="ECO:0000256" key="1">
    <source>
        <dbReference type="ARBA" id="ARBA00022723"/>
    </source>
</evidence>
<keyword evidence="1" id="KW-0479">Metal-binding</keyword>
<feature type="domain" description="JmjC" evidence="7">
    <location>
        <begin position="401"/>
        <end position="506"/>
    </location>
</feature>
<keyword evidence="3" id="KW-0408">Iron</keyword>
<dbReference type="Proteomes" id="UP000035682">
    <property type="component" value="Unplaced"/>
</dbReference>
<dbReference type="InterPro" id="IPR003347">
    <property type="entry name" value="JmjC_dom"/>
</dbReference>
<keyword evidence="6" id="KW-0732">Signal</keyword>
<dbReference type="GeneID" id="36384009"/>
<evidence type="ECO:0000256" key="5">
    <source>
        <dbReference type="ARBA" id="ARBA00023163"/>
    </source>
</evidence>
<keyword evidence="2" id="KW-0560">Oxidoreductase</keyword>
<dbReference type="WormBase" id="SRAE_X000095200">
    <property type="protein sequence ID" value="SRP08318"/>
    <property type="gene ID" value="WBGene00266515"/>
</dbReference>
<evidence type="ECO:0000256" key="6">
    <source>
        <dbReference type="SAM" id="SignalP"/>
    </source>
</evidence>
<dbReference type="CTD" id="36384009"/>
<feature type="chain" id="PRO_5015031134" evidence="6">
    <location>
        <begin position="24"/>
        <end position="506"/>
    </location>
</feature>
<evidence type="ECO:0000313" key="11">
    <source>
        <dbReference type="WormBase" id="SRAE_X000095200"/>
    </source>
</evidence>
<proteinExistence type="predicted"/>
<feature type="signal peptide" evidence="6">
    <location>
        <begin position="1"/>
        <end position="23"/>
    </location>
</feature>
<dbReference type="PROSITE" id="PS51184">
    <property type="entry name" value="JMJC"/>
    <property type="match status" value="1"/>
</dbReference>
<evidence type="ECO:0000259" key="7">
    <source>
        <dbReference type="PROSITE" id="PS51184"/>
    </source>
</evidence>
<keyword evidence="5" id="KW-0804">Transcription</keyword>
<dbReference type="WBParaSite" id="SRAE_X000095200.1">
    <property type="protein sequence ID" value="SRAE_X000095200.1"/>
    <property type="gene ID" value="WBGene00266515"/>
</dbReference>
<keyword evidence="9" id="KW-1185">Reference proteome</keyword>
<dbReference type="InterPro" id="IPR056007">
    <property type="entry name" value="DUF7585"/>
</dbReference>
<evidence type="ECO:0000313" key="8">
    <source>
        <dbReference type="EMBL" id="CEF71629.1"/>
    </source>
</evidence>
<evidence type="ECO:0000256" key="4">
    <source>
        <dbReference type="ARBA" id="ARBA00023015"/>
    </source>
</evidence>
<reference evidence="8 9" key="1">
    <citation type="submission" date="2014-09" db="EMBL/GenBank/DDBJ databases">
        <authorList>
            <person name="Martin A.A."/>
        </authorList>
    </citation>
    <scope>NUCLEOTIDE SEQUENCE</scope>
    <source>
        <strain evidence="9">ED321</strain>
        <strain evidence="8">ED321 Heterogonic</strain>
    </source>
</reference>